<dbReference type="SUPFAM" id="SSF51735">
    <property type="entry name" value="NAD(P)-binding Rossmann-fold domains"/>
    <property type="match status" value="2"/>
</dbReference>
<dbReference type="eggNOG" id="COG0236">
    <property type="taxonomic scope" value="Bacteria"/>
</dbReference>
<dbReference type="GO" id="GO:0006633">
    <property type="term" value="P:fatty acid biosynthetic process"/>
    <property type="evidence" value="ECO:0007669"/>
    <property type="project" value="TreeGrafter"/>
</dbReference>
<keyword evidence="1" id="KW-0596">Phosphopantetheine</keyword>
<sequence>MTTGSPQVRVDDVEDDPTRILTPHWEKTPAFEPQPGAAMRAEWFVLSWGPSRCADALAATLRGTAPGVGVRRVDVATESAESHDYRAGADQRHVFFVDETAPLRGPDVADDASWAWADAVVHACQTVASRPRARVWIVTRTGLHGSGTRDVVRPEHDFAWALGRCHAAESPDSWGGLVDLDVEDPATAGRMLSDYLLSDSTEDEILLQDDGPLVARLRASSLPPTAINQSLSTERLQIVSGGAAGLSFEIERGLARRGAKRLLILGRSPLDAERERNIHLLEELGCGVEYEVLDIGDPAAVRTLTARLRQRGDAVGGVFHLASNWRMNGRSCVSSLMTATGEQNRVLLATKAGGALLLSELAEDLGAEAMVLFSSAAATLGSPGQANYAAANAVLDGVARRLHRGRVRAVSIAWGPVGEVGFGATPEGARLHDVWQRLGLRRLTVDQVLSAVDMALSQDQPNLTVVSWDDAGADALPWVGARPTLEPLAAAQPQGLALGRLGELEGEERVECIIDVIRGSLARILSRAPETIDPESSFAMMGVDSLIALEVLFIVEREFGVRLGLDQVLLGMDSTLATMASQLDQHLREVATQTSGSPR</sequence>
<proteinExistence type="predicted"/>
<dbReference type="InterPro" id="IPR050091">
    <property type="entry name" value="PKS_NRPS_Biosynth_Enz"/>
</dbReference>
<dbReference type="RefSeq" id="WP_003954369.1">
    <property type="nucleotide sequence ID" value="NZ_CM000914.1"/>
</dbReference>
<geneLocation type="plasmid" evidence="3 4">
    <name>pSCL4</name>
</geneLocation>
<dbReference type="GO" id="GO:0031177">
    <property type="term" value="F:phosphopantetheine binding"/>
    <property type="evidence" value="ECO:0007669"/>
    <property type="project" value="InterPro"/>
</dbReference>
<dbReference type="InterPro" id="IPR013968">
    <property type="entry name" value="PKS_KR"/>
</dbReference>
<reference evidence="3 4" key="1">
    <citation type="journal article" date="2010" name="Genome Biol. Evol.">
        <title>The sequence of a 1.8-mb bacterial linear plasmid reveals a rich evolutionary reservoir of secondary metabolic pathways.</title>
        <authorList>
            <person name="Medema M.H."/>
            <person name="Trefzer A."/>
            <person name="Kovalchuk A."/>
            <person name="van den Berg M."/>
            <person name="Mueller U."/>
            <person name="Heijne W."/>
            <person name="Wu L."/>
            <person name="Alam M.T."/>
            <person name="Ronning C.M."/>
            <person name="Nierman W.C."/>
            <person name="Bovenberg R.A.L."/>
            <person name="Breitling R."/>
            <person name="Takano E."/>
        </authorList>
    </citation>
    <scope>NUCLEOTIDE SEQUENCE [LARGE SCALE GENOMIC DNA]</scope>
    <source>
        <strain evidence="4">ATCC 27064 / DSM 738 / JCM 4710 / NBRC 13307 / NCIMB 12785 / NRRL 3585 / VKM Ac-602</strain>
        <plasmid evidence="3">pSCL4</plasmid>
    </source>
</reference>
<dbReference type="InterPro" id="IPR006162">
    <property type="entry name" value="Ppantetheine_attach_site"/>
</dbReference>
<protein>
    <submittedName>
        <fullName evidence="3">Polyketide synthase</fullName>
    </submittedName>
</protein>
<evidence type="ECO:0000313" key="4">
    <source>
        <dbReference type="Proteomes" id="UP000002357"/>
    </source>
</evidence>
<dbReference type="AlphaFoldDB" id="B5GRF0"/>
<keyword evidence="2" id="KW-0597">Phosphoprotein</keyword>
<dbReference type="PROSITE" id="PS00012">
    <property type="entry name" value="PHOSPHOPANTETHEINE"/>
    <property type="match status" value="1"/>
</dbReference>
<dbReference type="PANTHER" id="PTHR43775">
    <property type="entry name" value="FATTY ACID SYNTHASE"/>
    <property type="match status" value="1"/>
</dbReference>
<dbReference type="eggNOG" id="COG1028">
    <property type="taxonomic scope" value="Bacteria"/>
</dbReference>
<keyword evidence="4" id="KW-1185">Reference proteome</keyword>
<dbReference type="Gene3D" id="3.40.50.720">
    <property type="entry name" value="NAD(P)-binding Rossmann-like Domain"/>
    <property type="match status" value="1"/>
</dbReference>
<dbReference type="InterPro" id="IPR036291">
    <property type="entry name" value="NAD(P)-bd_dom_sf"/>
</dbReference>
<evidence type="ECO:0000313" key="3">
    <source>
        <dbReference type="EMBL" id="EFG04002.2"/>
    </source>
</evidence>
<dbReference type="InterPro" id="IPR009081">
    <property type="entry name" value="PP-bd_ACP"/>
</dbReference>
<dbReference type="InterPro" id="IPR036736">
    <property type="entry name" value="ACP-like_sf"/>
</dbReference>
<dbReference type="CDD" id="cd05274">
    <property type="entry name" value="KR_FAS_SDR_x"/>
    <property type="match status" value="1"/>
</dbReference>
<dbReference type="InterPro" id="IPR057326">
    <property type="entry name" value="KR_dom"/>
</dbReference>
<dbReference type="SMART" id="SM01294">
    <property type="entry name" value="PKS_PP_betabranch"/>
    <property type="match status" value="1"/>
</dbReference>
<dbReference type="Pfam" id="PF00550">
    <property type="entry name" value="PP-binding"/>
    <property type="match status" value="1"/>
</dbReference>
<dbReference type="OrthoDB" id="3700231at2"/>
<dbReference type="GeneID" id="93733651"/>
<dbReference type="InterPro" id="IPR020806">
    <property type="entry name" value="PKS_PP-bd"/>
</dbReference>
<dbReference type="SUPFAM" id="SSF47336">
    <property type="entry name" value="ACP-like"/>
    <property type="match status" value="1"/>
</dbReference>
<dbReference type="GO" id="GO:0004312">
    <property type="term" value="F:fatty acid synthase activity"/>
    <property type="evidence" value="ECO:0007669"/>
    <property type="project" value="TreeGrafter"/>
</dbReference>
<dbReference type="Proteomes" id="UP000002357">
    <property type="component" value="Plasmid pSCL4"/>
</dbReference>
<keyword evidence="3" id="KW-0614">Plasmid</keyword>
<dbReference type="Pfam" id="PF08659">
    <property type="entry name" value="KR"/>
    <property type="match status" value="1"/>
</dbReference>
<evidence type="ECO:0000256" key="1">
    <source>
        <dbReference type="ARBA" id="ARBA00022450"/>
    </source>
</evidence>
<name>B5GRF0_STRCL</name>
<accession>B5GRF0</accession>
<evidence type="ECO:0000256" key="2">
    <source>
        <dbReference type="ARBA" id="ARBA00022553"/>
    </source>
</evidence>
<dbReference type="GO" id="GO:0017000">
    <property type="term" value="P:antibiotic biosynthetic process"/>
    <property type="evidence" value="ECO:0007669"/>
    <property type="project" value="UniProtKB-ARBA"/>
</dbReference>
<gene>
    <name evidence="3" type="ORF">SCLAV_p0512</name>
</gene>
<organism evidence="3 4">
    <name type="scientific">Streptomyces clavuligerus</name>
    <dbReference type="NCBI Taxonomy" id="1901"/>
    <lineage>
        <taxon>Bacteria</taxon>
        <taxon>Bacillati</taxon>
        <taxon>Actinomycetota</taxon>
        <taxon>Actinomycetes</taxon>
        <taxon>Kitasatosporales</taxon>
        <taxon>Streptomycetaceae</taxon>
        <taxon>Streptomyces</taxon>
    </lineage>
</organism>
<dbReference type="PANTHER" id="PTHR43775:SF37">
    <property type="entry name" value="SI:DKEY-61P9.11"/>
    <property type="match status" value="1"/>
</dbReference>
<dbReference type="Gene3D" id="1.10.1200.10">
    <property type="entry name" value="ACP-like"/>
    <property type="match status" value="1"/>
</dbReference>
<dbReference type="SMART" id="SM00823">
    <property type="entry name" value="PKS_PP"/>
    <property type="match status" value="1"/>
</dbReference>
<dbReference type="PROSITE" id="PS50075">
    <property type="entry name" value="CARRIER"/>
    <property type="match status" value="1"/>
</dbReference>
<dbReference type="EMBL" id="CM000914">
    <property type="protein sequence ID" value="EFG04002.2"/>
    <property type="molecule type" value="Genomic_DNA"/>
</dbReference>
<dbReference type="SMART" id="SM00822">
    <property type="entry name" value="PKS_KR"/>
    <property type="match status" value="1"/>
</dbReference>